<sequence>MVETADVDQVSHAKIAPVHVLIVAPQGVAGRGGIGRIMSYLVRELEQTSNGFKVSTQQSRYSEAKILKHLTVPFALAIFTLRLIFTKVDVVHINVAPRGSTWRKRLFAIVARGLGKPVVLHLHGSGYNEFFAQCSPAQQKRIQAFFENADAVVALSAYWRNWLVSELCLDSRTVVEIANGVPSPKVPRTPPAVPAEIPVIVFLGLVGHRKGVDVLLEALAQLKAQGVAFEALIGGNGEVEQARDRAAHLGLTSTDVTFLGWVGEEEVARLLQKADIFVLPSRAENQPVSILEAMAHGVPVVSTTVGAIPEQVDHETTGLLVPPGDSDALAEAITRLLNEPALRHDMGEAGRRRFFDFYSVKSYAERFSTLYGRLGRGGRAADRIEASSGS</sequence>
<dbReference type="GO" id="GO:0016757">
    <property type="term" value="F:glycosyltransferase activity"/>
    <property type="evidence" value="ECO:0007669"/>
    <property type="project" value="UniProtKB-KW"/>
</dbReference>
<dbReference type="KEGG" id="pbr:PB2503_06762"/>
<evidence type="ECO:0000259" key="4">
    <source>
        <dbReference type="Pfam" id="PF00534"/>
    </source>
</evidence>
<dbReference type="InterPro" id="IPR028098">
    <property type="entry name" value="Glyco_trans_4-like_N"/>
</dbReference>
<keyword evidence="7" id="KW-1185">Reference proteome</keyword>
<evidence type="ECO:0000313" key="7">
    <source>
        <dbReference type="Proteomes" id="UP000001302"/>
    </source>
</evidence>
<accession>E0TI79</accession>
<dbReference type="PANTHER" id="PTHR12526:SF640">
    <property type="entry name" value="COLANIC ACID BIOSYNTHESIS GLYCOSYLTRANSFERASE WCAL-RELATED"/>
    <property type="match status" value="1"/>
</dbReference>
<evidence type="ECO:0000259" key="5">
    <source>
        <dbReference type="Pfam" id="PF13439"/>
    </source>
</evidence>
<evidence type="ECO:0000313" key="6">
    <source>
        <dbReference type="EMBL" id="ADM09418.1"/>
    </source>
</evidence>
<gene>
    <name evidence="6" type="ordered locus">PB2503_06762</name>
</gene>
<dbReference type="CAZy" id="GT4">
    <property type="family name" value="Glycosyltransferase Family 4"/>
</dbReference>
<dbReference type="STRING" id="314260.PB2503_06762"/>
<dbReference type="eggNOG" id="COG0438">
    <property type="taxonomic scope" value="Bacteria"/>
</dbReference>
<dbReference type="Gene3D" id="3.40.50.2000">
    <property type="entry name" value="Glycogen Phosphorylase B"/>
    <property type="match status" value="2"/>
</dbReference>
<dbReference type="OrthoDB" id="9807414at2"/>
<dbReference type="AlphaFoldDB" id="E0TI79"/>
<name>E0TI79_PARBH</name>
<dbReference type="CDD" id="cd03801">
    <property type="entry name" value="GT4_PimA-like"/>
    <property type="match status" value="1"/>
</dbReference>
<evidence type="ECO:0000256" key="1">
    <source>
        <dbReference type="ARBA" id="ARBA00009481"/>
    </source>
</evidence>
<dbReference type="Pfam" id="PF00534">
    <property type="entry name" value="Glycos_transf_1"/>
    <property type="match status" value="1"/>
</dbReference>
<organism evidence="6 7">
    <name type="scientific">Parvularcula bermudensis (strain ATCC BAA-594 / HTCC2503 / KCTC 12087)</name>
    <dbReference type="NCBI Taxonomy" id="314260"/>
    <lineage>
        <taxon>Bacteria</taxon>
        <taxon>Pseudomonadati</taxon>
        <taxon>Pseudomonadota</taxon>
        <taxon>Alphaproteobacteria</taxon>
        <taxon>Parvularculales</taxon>
        <taxon>Parvularculaceae</taxon>
        <taxon>Parvularcula</taxon>
    </lineage>
</organism>
<dbReference type="PANTHER" id="PTHR12526">
    <property type="entry name" value="GLYCOSYLTRANSFERASE"/>
    <property type="match status" value="1"/>
</dbReference>
<dbReference type="InterPro" id="IPR001296">
    <property type="entry name" value="Glyco_trans_1"/>
</dbReference>
<feature type="domain" description="Glycosyl transferase family 1" evidence="4">
    <location>
        <begin position="196"/>
        <end position="353"/>
    </location>
</feature>
<reference evidence="6 7" key="2">
    <citation type="journal article" date="2011" name="J. Bacteriol.">
        <title>Complete genome sequence of strain HTCC2503T of Parvularcula bermudensis, the type species of the order "Parvularculales" in the class Alphaproteobacteria.</title>
        <authorList>
            <person name="Oh H.M."/>
            <person name="Kang I."/>
            <person name="Vergin K.L."/>
            <person name="Kang D."/>
            <person name="Rhee K.H."/>
            <person name="Giovannoni S.J."/>
            <person name="Cho J.C."/>
        </authorList>
    </citation>
    <scope>NUCLEOTIDE SEQUENCE [LARGE SCALE GENOMIC DNA]</scope>
    <source>
        <strain evidence="7">ATCC BAA-594 / HTCC2503 / KCTC 12087</strain>
    </source>
</reference>
<evidence type="ECO:0000256" key="2">
    <source>
        <dbReference type="ARBA" id="ARBA00022676"/>
    </source>
</evidence>
<dbReference type="Pfam" id="PF13439">
    <property type="entry name" value="Glyco_transf_4"/>
    <property type="match status" value="1"/>
</dbReference>
<dbReference type="SUPFAM" id="SSF53756">
    <property type="entry name" value="UDP-Glycosyltransferase/glycogen phosphorylase"/>
    <property type="match status" value="1"/>
</dbReference>
<dbReference type="EMBL" id="CP002156">
    <property type="protein sequence ID" value="ADM09418.1"/>
    <property type="molecule type" value="Genomic_DNA"/>
</dbReference>
<keyword evidence="3 6" id="KW-0808">Transferase</keyword>
<dbReference type="Proteomes" id="UP000001302">
    <property type="component" value="Chromosome"/>
</dbReference>
<dbReference type="HOGENOM" id="CLU_009583_14_0_5"/>
<dbReference type="RefSeq" id="WP_013300392.1">
    <property type="nucleotide sequence ID" value="NC_014414.1"/>
</dbReference>
<proteinExistence type="inferred from homology"/>
<reference evidence="7" key="1">
    <citation type="submission" date="2010-08" db="EMBL/GenBank/DDBJ databases">
        <title>Genome sequence of Parvularcula bermudensis HTCC2503.</title>
        <authorList>
            <person name="Kang D.-M."/>
            <person name="Oh H.-M."/>
            <person name="Cho J.-C."/>
        </authorList>
    </citation>
    <scope>NUCLEOTIDE SEQUENCE [LARGE SCALE GENOMIC DNA]</scope>
    <source>
        <strain evidence="7">ATCC BAA-594 / HTCC2503 / KCTC 12087</strain>
    </source>
</reference>
<keyword evidence="2" id="KW-0328">Glycosyltransferase</keyword>
<comment type="similarity">
    <text evidence="1">Belongs to the glycosyltransferase group 1 family. Glycosyltransferase 4 subfamily.</text>
</comment>
<protein>
    <submittedName>
        <fullName evidence="6">Putative glycosyl transferase</fullName>
    </submittedName>
</protein>
<feature type="domain" description="Glycosyltransferase subfamily 4-like N-terminal" evidence="5">
    <location>
        <begin position="77"/>
        <end position="181"/>
    </location>
</feature>
<evidence type="ECO:0000256" key="3">
    <source>
        <dbReference type="ARBA" id="ARBA00022679"/>
    </source>
</evidence>